<evidence type="ECO:0000313" key="2">
    <source>
        <dbReference type="EMBL" id="KAF3046431.1"/>
    </source>
</evidence>
<protein>
    <submittedName>
        <fullName evidence="2">Uncharacterized protein</fullName>
    </submittedName>
</protein>
<evidence type="ECO:0000256" key="1">
    <source>
        <dbReference type="ARBA" id="ARBA00022737"/>
    </source>
</evidence>
<reference evidence="2" key="1">
    <citation type="submission" date="2019-04" db="EMBL/GenBank/DDBJ databases">
        <title>Sequencing of skin fungus with MAO and IRED activity.</title>
        <authorList>
            <person name="Marsaioli A.J."/>
            <person name="Bonatto J.M.C."/>
            <person name="Reis Junior O."/>
        </authorList>
    </citation>
    <scope>NUCLEOTIDE SEQUENCE</scope>
    <source>
        <strain evidence="2">28M1</strain>
    </source>
</reference>
<dbReference type="PANTHER" id="PTHR47447">
    <property type="entry name" value="OS03G0856100 PROTEIN"/>
    <property type="match status" value="1"/>
</dbReference>
<comment type="caution">
    <text evidence="2">The sequence shown here is derived from an EMBL/GenBank/DDBJ whole genome shotgun (WGS) entry which is preliminary data.</text>
</comment>
<organism evidence="2 3">
    <name type="scientific">Didymella heteroderae</name>
    <dbReference type="NCBI Taxonomy" id="1769908"/>
    <lineage>
        <taxon>Eukaryota</taxon>
        <taxon>Fungi</taxon>
        <taxon>Dikarya</taxon>
        <taxon>Ascomycota</taxon>
        <taxon>Pezizomycotina</taxon>
        <taxon>Dothideomycetes</taxon>
        <taxon>Pleosporomycetidae</taxon>
        <taxon>Pleosporales</taxon>
        <taxon>Pleosporineae</taxon>
        <taxon>Didymellaceae</taxon>
        <taxon>Didymella</taxon>
    </lineage>
</organism>
<dbReference type="PANTHER" id="PTHR47447:SF17">
    <property type="entry name" value="OS12G0638900 PROTEIN"/>
    <property type="match status" value="1"/>
</dbReference>
<accession>A0A9P5C699</accession>
<dbReference type="Proteomes" id="UP000758155">
    <property type="component" value="Unassembled WGS sequence"/>
</dbReference>
<sequence>MIPQVSSAHNQRDNLSENSLSHNISEVGYEFLRDGHKQHEPGGPELIQIDCSGCSEEVRFLLGRLQYLLNLANDRTHLARNLQAPLWKAYKYMEWTNMPRRHIRLTELYDELVKTRRFDLDLAGQVAYRLEQKYMAGSQQEALELWKGFRHQYPESPEFLDTGARLYALEGSPDQAREIMDQLLALEPDWHVSVMLVVFRAYTSSQREQHLEEARRMYKAIKTKIGDHGSIETYDNCLLGFLEARSLPDARQVFRDMVEAGHLNYTGSEHQIREVLRRLTRLHALATGISSMSAVALDAIAVLPVAYHGHIFSDWMKYTYLQDSPQVVAQILDLMIERGYQPEAVHFEFLLRALFRTQEPDDVLKAESIGWKMVEEARLSSTLADRSAPETRVLAIKEKLDTASVLDPNSPVRAPAAKSSTFALLMSHHAERFQWEHVDFLTRQLREANVAPDCTIMKVLINNKIRQGQFTEAWQIYKTLTGDETHEGSIFPDGESIRCLWKMLQLATNDSANQESLDLPTPRHLLRETMDWWRLVRQRPDAGRFARGLIGLSGNEAHRLLLHCFNQYHDLAGALVALHVLRMEFNVYPTPEDAIRLRKQIAWVSLHDQTDSARRQFSLSKNNARNLERLKYTYERIRSRKLKELYAWGGTEFPMTEADAGDFELEVISVFVRVILLGSREPEAVELMIQDAQRAIGVSDLPTGDASAFDLTGERWWNMTETT</sequence>
<dbReference type="SUPFAM" id="SSF48452">
    <property type="entry name" value="TPR-like"/>
    <property type="match status" value="1"/>
</dbReference>
<keyword evidence="1" id="KW-0677">Repeat</keyword>
<dbReference type="AlphaFoldDB" id="A0A9P5C699"/>
<gene>
    <name evidence="2" type="ORF">E8E12_008754</name>
</gene>
<name>A0A9P5C699_9PLEO</name>
<dbReference type="Gene3D" id="1.25.40.10">
    <property type="entry name" value="Tetratricopeptide repeat domain"/>
    <property type="match status" value="2"/>
</dbReference>
<dbReference type="OrthoDB" id="185373at2759"/>
<dbReference type="EMBL" id="SWKV01000004">
    <property type="protein sequence ID" value="KAF3046431.1"/>
    <property type="molecule type" value="Genomic_DNA"/>
</dbReference>
<keyword evidence="3" id="KW-1185">Reference proteome</keyword>
<evidence type="ECO:0000313" key="3">
    <source>
        <dbReference type="Proteomes" id="UP000758155"/>
    </source>
</evidence>
<proteinExistence type="predicted"/>
<dbReference type="InterPro" id="IPR011990">
    <property type="entry name" value="TPR-like_helical_dom_sf"/>
</dbReference>